<dbReference type="InterPro" id="IPR027417">
    <property type="entry name" value="P-loop_NTPase"/>
</dbReference>
<keyword evidence="4" id="KW-0547">Nucleotide-binding</keyword>
<keyword evidence="7" id="KW-1185">Reference proteome</keyword>
<comment type="similarity">
    <text evidence="1">Belongs to the IPP transferase family.</text>
</comment>
<keyword evidence="2" id="KW-0808">Transferase</keyword>
<accession>A0AAQ3S819</accession>
<dbReference type="GO" id="GO:0052381">
    <property type="term" value="F:tRNA dimethylallyltransferase activity"/>
    <property type="evidence" value="ECO:0007669"/>
    <property type="project" value="TreeGrafter"/>
</dbReference>
<evidence type="ECO:0000256" key="5">
    <source>
        <dbReference type="ARBA" id="ARBA00022840"/>
    </source>
</evidence>
<dbReference type="EMBL" id="CP144699">
    <property type="protein sequence ID" value="WVZ19186.1"/>
    <property type="molecule type" value="Genomic_DNA"/>
</dbReference>
<organism evidence="6 7">
    <name type="scientific">Vigna mungo</name>
    <name type="common">Black gram</name>
    <name type="synonym">Phaseolus mungo</name>
    <dbReference type="NCBI Taxonomy" id="3915"/>
    <lineage>
        <taxon>Eukaryota</taxon>
        <taxon>Viridiplantae</taxon>
        <taxon>Streptophyta</taxon>
        <taxon>Embryophyta</taxon>
        <taxon>Tracheophyta</taxon>
        <taxon>Spermatophyta</taxon>
        <taxon>Magnoliopsida</taxon>
        <taxon>eudicotyledons</taxon>
        <taxon>Gunneridae</taxon>
        <taxon>Pentapetalae</taxon>
        <taxon>rosids</taxon>
        <taxon>fabids</taxon>
        <taxon>Fabales</taxon>
        <taxon>Fabaceae</taxon>
        <taxon>Papilionoideae</taxon>
        <taxon>50 kb inversion clade</taxon>
        <taxon>NPAAA clade</taxon>
        <taxon>indigoferoid/millettioid clade</taxon>
        <taxon>Phaseoleae</taxon>
        <taxon>Vigna</taxon>
    </lineage>
</organism>
<dbReference type="GO" id="GO:0006400">
    <property type="term" value="P:tRNA modification"/>
    <property type="evidence" value="ECO:0007669"/>
    <property type="project" value="TreeGrafter"/>
</dbReference>
<gene>
    <name evidence="6" type="ORF">V8G54_006508</name>
</gene>
<evidence type="ECO:0000256" key="3">
    <source>
        <dbReference type="ARBA" id="ARBA00022712"/>
    </source>
</evidence>
<sequence length="136" mass="15447">MAFSIAFLPSLTTLITTSPFMTSATMSFSLFIPLFKTDTCLLSWMAPTLYLTALLEDPDVAFRSKYDCCFIWVDVSLLVLFPYLDKRVDEMVDAGVMDEIREVFVVGAYCSRGIKRAIELPELGEFSFSRNKCTQY</sequence>
<dbReference type="PANTHER" id="PTHR11088">
    <property type="entry name" value="TRNA DIMETHYLALLYLTRANSFERASE"/>
    <property type="match status" value="1"/>
</dbReference>
<dbReference type="GO" id="GO:0005739">
    <property type="term" value="C:mitochondrion"/>
    <property type="evidence" value="ECO:0007669"/>
    <property type="project" value="TreeGrafter"/>
</dbReference>
<keyword evidence="3" id="KW-0203">Cytokinin biosynthesis</keyword>
<dbReference type="Gene3D" id="3.40.50.300">
    <property type="entry name" value="P-loop containing nucleotide triphosphate hydrolases"/>
    <property type="match status" value="1"/>
</dbReference>
<evidence type="ECO:0000313" key="6">
    <source>
        <dbReference type="EMBL" id="WVZ19186.1"/>
    </source>
</evidence>
<dbReference type="GO" id="GO:0005524">
    <property type="term" value="F:ATP binding"/>
    <property type="evidence" value="ECO:0007669"/>
    <property type="project" value="UniProtKB-KW"/>
</dbReference>
<dbReference type="AlphaFoldDB" id="A0AAQ3S819"/>
<dbReference type="Pfam" id="PF01715">
    <property type="entry name" value="IPPT"/>
    <property type="match status" value="1"/>
</dbReference>
<dbReference type="GO" id="GO:0009691">
    <property type="term" value="P:cytokinin biosynthetic process"/>
    <property type="evidence" value="ECO:0007669"/>
    <property type="project" value="UniProtKB-KW"/>
</dbReference>
<evidence type="ECO:0000256" key="4">
    <source>
        <dbReference type="ARBA" id="ARBA00022741"/>
    </source>
</evidence>
<keyword evidence="5" id="KW-0067">ATP-binding</keyword>
<protein>
    <submittedName>
        <fullName evidence="6">Uncharacterized protein</fullName>
    </submittedName>
</protein>
<evidence type="ECO:0000256" key="1">
    <source>
        <dbReference type="ARBA" id="ARBA00005842"/>
    </source>
</evidence>
<dbReference type="Proteomes" id="UP001374535">
    <property type="component" value="Chromosome 2"/>
</dbReference>
<evidence type="ECO:0000313" key="7">
    <source>
        <dbReference type="Proteomes" id="UP001374535"/>
    </source>
</evidence>
<evidence type="ECO:0000256" key="2">
    <source>
        <dbReference type="ARBA" id="ARBA00022679"/>
    </source>
</evidence>
<dbReference type="InterPro" id="IPR039657">
    <property type="entry name" value="Dimethylallyltransferase"/>
</dbReference>
<dbReference type="PANTHER" id="PTHR11088:SF59">
    <property type="entry name" value="ADENYLATE ISOPENTENYLTRANSFERASE"/>
    <property type="match status" value="1"/>
</dbReference>
<name>A0AAQ3S819_VIGMU</name>
<reference evidence="6 7" key="1">
    <citation type="journal article" date="2023" name="Life. Sci Alliance">
        <title>Evolutionary insights into 3D genome organization and epigenetic landscape of Vigna mungo.</title>
        <authorList>
            <person name="Junaid A."/>
            <person name="Singh B."/>
            <person name="Bhatia S."/>
        </authorList>
    </citation>
    <scope>NUCLEOTIDE SEQUENCE [LARGE SCALE GENOMIC DNA]</scope>
    <source>
        <strain evidence="6">Urdbean</strain>
    </source>
</reference>
<proteinExistence type="inferred from homology"/>